<accession>A0A8T2L9X2</accession>
<comment type="caution">
    <text evidence="2">The sequence shown here is derived from an EMBL/GenBank/DDBJ whole genome shotgun (WGS) entry which is preliminary data.</text>
</comment>
<evidence type="ECO:0000313" key="3">
    <source>
        <dbReference type="Proteomes" id="UP000752171"/>
    </source>
</evidence>
<sequence length="90" mass="10480">MSAMHWEARRRQHVLDRRMASRSRQGLTADMQKQSSVEKSQSETPVTSSVSSEPLVADKKILCSCQLEKREQYSAKIDNRYTSIQYSQQW</sequence>
<evidence type="ECO:0000313" key="2">
    <source>
        <dbReference type="EMBL" id="KAG9267814.1"/>
    </source>
</evidence>
<organism evidence="2 3">
    <name type="scientific">Astyanax mexicanus</name>
    <name type="common">Blind cave fish</name>
    <name type="synonym">Astyanax fasciatus mexicanus</name>
    <dbReference type="NCBI Taxonomy" id="7994"/>
    <lineage>
        <taxon>Eukaryota</taxon>
        <taxon>Metazoa</taxon>
        <taxon>Chordata</taxon>
        <taxon>Craniata</taxon>
        <taxon>Vertebrata</taxon>
        <taxon>Euteleostomi</taxon>
        <taxon>Actinopterygii</taxon>
        <taxon>Neopterygii</taxon>
        <taxon>Teleostei</taxon>
        <taxon>Ostariophysi</taxon>
        <taxon>Characiformes</taxon>
        <taxon>Characoidei</taxon>
        <taxon>Acestrorhamphidae</taxon>
        <taxon>Acestrorhamphinae</taxon>
        <taxon>Astyanax</taxon>
    </lineage>
</organism>
<evidence type="ECO:0000256" key="1">
    <source>
        <dbReference type="SAM" id="MobiDB-lite"/>
    </source>
</evidence>
<feature type="region of interest" description="Disordered" evidence="1">
    <location>
        <begin position="1"/>
        <end position="53"/>
    </location>
</feature>
<name>A0A8T2L9X2_ASTMX</name>
<dbReference type="EMBL" id="JAICCE010000015">
    <property type="protein sequence ID" value="KAG9267814.1"/>
    <property type="molecule type" value="Genomic_DNA"/>
</dbReference>
<dbReference type="Proteomes" id="UP000752171">
    <property type="component" value="Unassembled WGS sequence"/>
</dbReference>
<gene>
    <name evidence="2" type="ORF">AMEX_G18685</name>
</gene>
<proteinExistence type="predicted"/>
<feature type="compositionally biased region" description="Basic and acidic residues" evidence="1">
    <location>
        <begin position="1"/>
        <end position="19"/>
    </location>
</feature>
<reference evidence="2 3" key="1">
    <citation type="submission" date="2021-07" db="EMBL/GenBank/DDBJ databases">
        <authorList>
            <person name="Imarazene B."/>
            <person name="Zahm M."/>
            <person name="Klopp C."/>
            <person name="Cabau C."/>
            <person name="Beille S."/>
            <person name="Jouanno E."/>
            <person name="Castinel A."/>
            <person name="Lluch J."/>
            <person name="Gil L."/>
            <person name="Kuchtly C."/>
            <person name="Lopez Roques C."/>
            <person name="Donnadieu C."/>
            <person name="Parrinello H."/>
            <person name="Journot L."/>
            <person name="Du K."/>
            <person name="Schartl M."/>
            <person name="Retaux S."/>
            <person name="Guiguen Y."/>
        </authorList>
    </citation>
    <scope>NUCLEOTIDE SEQUENCE [LARGE SCALE GENOMIC DNA]</scope>
    <source>
        <strain evidence="2">Pach_M1</strain>
        <tissue evidence="2">Testis</tissue>
    </source>
</reference>
<feature type="compositionally biased region" description="Low complexity" evidence="1">
    <location>
        <begin position="32"/>
        <end position="53"/>
    </location>
</feature>
<dbReference type="AlphaFoldDB" id="A0A8T2L9X2"/>
<protein>
    <submittedName>
        <fullName evidence="2">Coiled-coil domain-containing protein 200</fullName>
    </submittedName>
</protein>